<evidence type="ECO:0000256" key="12">
    <source>
        <dbReference type="RuleBase" id="RU367103"/>
    </source>
</evidence>
<dbReference type="GO" id="GO:0008270">
    <property type="term" value="F:zinc ion binding"/>
    <property type="evidence" value="ECO:0007669"/>
    <property type="project" value="UniProtKB-KW"/>
</dbReference>
<dbReference type="InterPro" id="IPR021721">
    <property type="entry name" value="Znf_CCCH-type_TRM13"/>
</dbReference>
<comment type="catalytic activity">
    <reaction evidence="11 12">
        <text>adenosine(4) in tRNA(His) + S-adenosyl-L-methionine = 2'-O-methyladenosine(4) in tRNA(His) + S-adenosyl-L-homocysteine + H(+)</text>
        <dbReference type="Rhea" id="RHEA:43196"/>
        <dbReference type="Rhea" id="RHEA-COMP:10401"/>
        <dbReference type="Rhea" id="RHEA-COMP:10402"/>
        <dbReference type="ChEBI" id="CHEBI:15378"/>
        <dbReference type="ChEBI" id="CHEBI:57856"/>
        <dbReference type="ChEBI" id="CHEBI:59789"/>
        <dbReference type="ChEBI" id="CHEBI:74411"/>
        <dbReference type="ChEBI" id="CHEBI:74477"/>
        <dbReference type="EC" id="2.1.1.225"/>
    </reaction>
</comment>
<evidence type="ECO:0000256" key="6">
    <source>
        <dbReference type="ARBA" id="ARBA00022723"/>
    </source>
</evidence>
<dbReference type="PROSITE" id="PS51800">
    <property type="entry name" value="ZF_CHHC_U11_48K"/>
    <property type="match status" value="1"/>
</dbReference>
<dbReference type="Proteomes" id="UP001201812">
    <property type="component" value="Unassembled WGS sequence"/>
</dbReference>
<evidence type="ECO:0000256" key="5">
    <source>
        <dbReference type="ARBA" id="ARBA00022694"/>
    </source>
</evidence>
<reference evidence="14" key="1">
    <citation type="submission" date="2022-01" db="EMBL/GenBank/DDBJ databases">
        <title>Genome Sequence Resource for Two Populations of Ditylenchus destructor, the Migratory Endoparasitic Phytonematode.</title>
        <authorList>
            <person name="Zhang H."/>
            <person name="Lin R."/>
            <person name="Xie B."/>
        </authorList>
    </citation>
    <scope>NUCLEOTIDE SEQUENCE</scope>
    <source>
        <strain evidence="14">BazhouSP</strain>
    </source>
</reference>
<dbReference type="Pfam" id="PF05253">
    <property type="entry name" value="zf-U11-48K"/>
    <property type="match status" value="1"/>
</dbReference>
<accession>A0AAD4N3E7</accession>
<dbReference type="EC" id="2.1.1.225" evidence="12"/>
<evidence type="ECO:0000313" key="14">
    <source>
        <dbReference type="EMBL" id="KAI1714392.1"/>
    </source>
</evidence>
<dbReference type="InterPro" id="IPR007871">
    <property type="entry name" value="Methyltransferase_TRM13"/>
</dbReference>
<dbReference type="InterPro" id="IPR022776">
    <property type="entry name" value="TRM13/UPF0224_CHHC_Znf_dom"/>
</dbReference>
<gene>
    <name evidence="14" type="ORF">DdX_08487</name>
</gene>
<keyword evidence="5 12" id="KW-0819">tRNA processing</keyword>
<comment type="caution">
    <text evidence="14">The sequence shown here is derived from an EMBL/GenBank/DDBJ whole genome shotgun (WGS) entry which is preliminary data.</text>
</comment>
<dbReference type="InterPro" id="IPR039044">
    <property type="entry name" value="Trm13"/>
</dbReference>
<proteinExistence type="inferred from homology"/>
<evidence type="ECO:0000256" key="1">
    <source>
        <dbReference type="ARBA" id="ARBA00005265"/>
    </source>
</evidence>
<sequence>MSQTELNRCAYVLPRKKRTCRMMTKPGKIFCGEHSIFDAENPQIRIPCPYDPKHTVNKSDLIEHLTTKCNARLPSEPYIVQNMNLAKPDALKYETGEDYGSPKPDVLVQIAEITERECKMEKLCLIKGERQKYTDLIEKHLQEEKSLGGKSRKHLIQLSSIIAHLTENNLILNSSDFCLIELGSGKAQLAYWLSKLVPKCKFLLLDRAGSRNKYDNKASKEDDQLDFQRIRCSIEHLSLNEVDMAKSTSNLTAVCKHFCGSATDSGIRCLLNAQRNGVQLKGFALAPCCHHRTEYSEFVGLPFLSSIGITSEGQFSALRHISTWALCKFPKQELSNQKPLCDSVDQLNGNIIGNVDSWSPHYKESLGRKARILLEYARAHYLAQCGFAVKMFEYVPVDISPENFLIIGTLEN</sequence>
<keyword evidence="4 12" id="KW-0949">S-adenosyl-L-methionine</keyword>
<keyword evidence="3 12" id="KW-0808">Transferase</keyword>
<evidence type="ECO:0000256" key="8">
    <source>
        <dbReference type="ARBA" id="ARBA00022833"/>
    </source>
</evidence>
<evidence type="ECO:0000256" key="7">
    <source>
        <dbReference type="ARBA" id="ARBA00022771"/>
    </source>
</evidence>
<name>A0AAD4N3E7_9BILA</name>
<evidence type="ECO:0000256" key="9">
    <source>
        <dbReference type="ARBA" id="ARBA00048165"/>
    </source>
</evidence>
<comment type="catalytic activity">
    <reaction evidence="9 12">
        <text>cytidine(4) in tRNA(Pro) + S-adenosyl-L-methionine = 2'-O-methylcytidine(4) in tRNA(Pro) + S-adenosyl-L-homocysteine + H(+)</text>
        <dbReference type="Rhea" id="RHEA:32767"/>
        <dbReference type="Rhea" id="RHEA-COMP:10397"/>
        <dbReference type="Rhea" id="RHEA-COMP:10398"/>
        <dbReference type="ChEBI" id="CHEBI:15378"/>
        <dbReference type="ChEBI" id="CHEBI:57856"/>
        <dbReference type="ChEBI" id="CHEBI:59789"/>
        <dbReference type="ChEBI" id="CHEBI:74495"/>
        <dbReference type="ChEBI" id="CHEBI:82748"/>
        <dbReference type="EC" id="2.1.1.225"/>
    </reaction>
</comment>
<evidence type="ECO:0000256" key="11">
    <source>
        <dbReference type="ARBA" id="ARBA00049393"/>
    </source>
</evidence>
<dbReference type="Pfam" id="PF05206">
    <property type="entry name" value="TRM13"/>
    <property type="match status" value="1"/>
</dbReference>
<feature type="domain" description="CHHC U11-48K-type" evidence="13">
    <location>
        <begin position="45"/>
        <end position="72"/>
    </location>
</feature>
<comment type="catalytic activity">
    <reaction evidence="10 12">
        <text>cytidine(4) in tRNA(Gly)(GCC) + S-adenosyl-L-methionine = 2'-O-methylcytidine(4) in tRNA(Gly)(GCC) + S-adenosyl-L-homocysteine + H(+)</text>
        <dbReference type="Rhea" id="RHEA:43192"/>
        <dbReference type="Rhea" id="RHEA-COMP:10399"/>
        <dbReference type="Rhea" id="RHEA-COMP:10400"/>
        <dbReference type="ChEBI" id="CHEBI:15378"/>
        <dbReference type="ChEBI" id="CHEBI:57856"/>
        <dbReference type="ChEBI" id="CHEBI:59789"/>
        <dbReference type="ChEBI" id="CHEBI:74495"/>
        <dbReference type="ChEBI" id="CHEBI:82748"/>
        <dbReference type="EC" id="2.1.1.225"/>
    </reaction>
</comment>
<evidence type="ECO:0000256" key="10">
    <source>
        <dbReference type="ARBA" id="ARBA00048635"/>
    </source>
</evidence>
<keyword evidence="2 12" id="KW-0489">Methyltransferase</keyword>
<evidence type="ECO:0000256" key="4">
    <source>
        <dbReference type="ARBA" id="ARBA00022691"/>
    </source>
</evidence>
<dbReference type="AlphaFoldDB" id="A0AAD4N3E7"/>
<comment type="function">
    <text evidence="12">tRNA methylase which 2'-O-methylates cytidine(4) in tRNA(Pro) and tRNA(Gly)(GCC), and adenosine(4) in tRNA(His).</text>
</comment>
<keyword evidence="6 12" id="KW-0479">Metal-binding</keyword>
<evidence type="ECO:0000313" key="15">
    <source>
        <dbReference type="Proteomes" id="UP001201812"/>
    </source>
</evidence>
<evidence type="ECO:0000259" key="13">
    <source>
        <dbReference type="PROSITE" id="PS51800"/>
    </source>
</evidence>
<protein>
    <recommendedName>
        <fullName evidence="12">tRNA:m(4)X modification enzyme TRM13</fullName>
        <ecNumber evidence="12">2.1.1.225</ecNumber>
    </recommendedName>
</protein>
<keyword evidence="7 12" id="KW-0863">Zinc-finger</keyword>
<evidence type="ECO:0000256" key="2">
    <source>
        <dbReference type="ARBA" id="ARBA00022603"/>
    </source>
</evidence>
<dbReference type="GO" id="GO:0106050">
    <property type="term" value="F:tRNA 2'-O-methyltransferase activity"/>
    <property type="evidence" value="ECO:0007669"/>
    <property type="project" value="UniProtKB-UniRule"/>
</dbReference>
<keyword evidence="8 12" id="KW-0862">Zinc</keyword>
<organism evidence="14 15">
    <name type="scientific">Ditylenchus destructor</name>
    <dbReference type="NCBI Taxonomy" id="166010"/>
    <lineage>
        <taxon>Eukaryota</taxon>
        <taxon>Metazoa</taxon>
        <taxon>Ecdysozoa</taxon>
        <taxon>Nematoda</taxon>
        <taxon>Chromadorea</taxon>
        <taxon>Rhabditida</taxon>
        <taxon>Tylenchina</taxon>
        <taxon>Tylenchomorpha</taxon>
        <taxon>Sphaerularioidea</taxon>
        <taxon>Anguinidae</taxon>
        <taxon>Anguininae</taxon>
        <taxon>Ditylenchus</taxon>
    </lineage>
</organism>
<dbReference type="Pfam" id="PF11722">
    <property type="entry name" value="zf-TRM13_CCCH"/>
    <property type="match status" value="1"/>
</dbReference>
<comment type="similarity">
    <text evidence="1 12">Belongs to the methyltransferase TRM13 family.</text>
</comment>
<dbReference type="PANTHER" id="PTHR12998">
    <property type="entry name" value="TRNA:M(4)X MODIFICATION ENZYME TRM13 HOMOLOG"/>
    <property type="match status" value="1"/>
</dbReference>
<evidence type="ECO:0000256" key="3">
    <source>
        <dbReference type="ARBA" id="ARBA00022679"/>
    </source>
</evidence>
<dbReference type="EMBL" id="JAKKPZ010000013">
    <property type="protein sequence ID" value="KAI1714392.1"/>
    <property type="molecule type" value="Genomic_DNA"/>
</dbReference>
<dbReference type="PANTHER" id="PTHR12998:SF0">
    <property type="entry name" value="TRNA:M(4)X MODIFICATION ENZYME TRM13 HOMOLOG"/>
    <property type="match status" value="1"/>
</dbReference>
<keyword evidence="15" id="KW-1185">Reference proteome</keyword>
<dbReference type="GO" id="GO:0030488">
    <property type="term" value="P:tRNA methylation"/>
    <property type="evidence" value="ECO:0007669"/>
    <property type="project" value="InterPro"/>
</dbReference>